<comment type="caution">
    <text evidence="6">The sequence shown here is derived from an EMBL/GenBank/DDBJ whole genome shotgun (WGS) entry which is preliminary data.</text>
</comment>
<evidence type="ECO:0000256" key="3">
    <source>
        <dbReference type="ARBA" id="ARBA00022729"/>
    </source>
</evidence>
<dbReference type="RefSeq" id="WP_027827314.1">
    <property type="nucleotide sequence ID" value="NZ_AUEH01000001.1"/>
</dbReference>
<reference evidence="6 7" key="1">
    <citation type="journal article" date="2015" name="Genome Announc.">
        <title>Expanding the biotechnology potential of lactobacilli through comparative genomics of 213 strains and associated genera.</title>
        <authorList>
            <person name="Sun Z."/>
            <person name="Harris H.M."/>
            <person name="McCann A."/>
            <person name="Guo C."/>
            <person name="Argimon S."/>
            <person name="Zhang W."/>
            <person name="Yang X."/>
            <person name="Jeffery I.B."/>
            <person name="Cooney J.C."/>
            <person name="Kagawa T.F."/>
            <person name="Liu W."/>
            <person name="Song Y."/>
            <person name="Salvetti E."/>
            <person name="Wrobel A."/>
            <person name="Rasinkangas P."/>
            <person name="Parkhill J."/>
            <person name="Rea M.C."/>
            <person name="O'Sullivan O."/>
            <person name="Ritari J."/>
            <person name="Douillard F.P."/>
            <person name="Paul Ross R."/>
            <person name="Yang R."/>
            <person name="Briner A.E."/>
            <person name="Felis G.E."/>
            <person name="de Vos W.M."/>
            <person name="Barrangou R."/>
            <person name="Klaenhammer T.R."/>
            <person name="Caufield P.W."/>
            <person name="Cui Y."/>
            <person name="Zhang H."/>
            <person name="O'Toole P.W."/>
        </authorList>
    </citation>
    <scope>NUCLEOTIDE SEQUENCE [LARGE SCALE GENOMIC DNA]</scope>
    <source>
        <strain evidence="6 7">DSM 16991</strain>
    </source>
</reference>
<proteinExistence type="inferred from homology"/>
<dbReference type="InterPro" id="IPR018313">
    <property type="entry name" value="SBP_3_CS"/>
</dbReference>
<organism evidence="6 7">
    <name type="scientific">Schleiferilactobacillus harbinensis DSM 16991</name>
    <dbReference type="NCBI Taxonomy" id="1122147"/>
    <lineage>
        <taxon>Bacteria</taxon>
        <taxon>Bacillati</taxon>
        <taxon>Bacillota</taxon>
        <taxon>Bacilli</taxon>
        <taxon>Lactobacillales</taxon>
        <taxon>Lactobacillaceae</taxon>
        <taxon>Schleiferilactobacillus</taxon>
    </lineage>
</organism>
<dbReference type="eggNOG" id="COG0834">
    <property type="taxonomic scope" value="Bacteria"/>
</dbReference>
<evidence type="ECO:0000313" key="6">
    <source>
        <dbReference type="EMBL" id="KRM28489.1"/>
    </source>
</evidence>
<protein>
    <submittedName>
        <fullName evidence="6">Amino acid ABC transporter substrate-binding protein</fullName>
    </submittedName>
</protein>
<dbReference type="AlphaFoldDB" id="A0A0R1XL46"/>
<dbReference type="InterPro" id="IPR001638">
    <property type="entry name" value="Solute-binding_3/MltF_N"/>
</dbReference>
<evidence type="ECO:0000259" key="5">
    <source>
        <dbReference type="SMART" id="SM00062"/>
    </source>
</evidence>
<dbReference type="Pfam" id="PF00497">
    <property type="entry name" value="SBP_bac_3"/>
    <property type="match status" value="1"/>
</dbReference>
<sequence length="280" mass="30951">MPKFLRNWLLVLLTGGMLLGTLSGCARRIPKGDATQQIEQRGTVVVGMDETFVPMGFRAKDGQLTGFDIDLAKAVGKKINLRMVFQPIDWDMKETELRNHTIDLIWNGYTETAQRKQHVAFSLPYLVNQQVVAVTKKSGIRSIAQLKGQVVGAQTGSSAAQDIDDQPKILKNRIKGNAPILYDSYNDAFIDLRANRIQGLVLDSVFGEYTIAHSADPKAYRVLTSGFPSEEFAVGMRKQDTQLRRKINAALRATAADGTITRLAKKWFGDTAVVAPTLAR</sequence>
<dbReference type="Gene3D" id="3.40.190.10">
    <property type="entry name" value="Periplasmic binding protein-like II"/>
    <property type="match status" value="2"/>
</dbReference>
<dbReference type="PROSITE" id="PS51257">
    <property type="entry name" value="PROKAR_LIPOPROTEIN"/>
    <property type="match status" value="1"/>
</dbReference>
<dbReference type="PANTHER" id="PTHR35936:SF34">
    <property type="entry name" value="ABC TRANSPORTER EXTRACELLULAR-BINDING PROTEIN YCKB-RELATED"/>
    <property type="match status" value="1"/>
</dbReference>
<gene>
    <name evidence="6" type="ORF">FC91_GL001954</name>
</gene>
<name>A0A0R1XL46_9LACO</name>
<dbReference type="SMART" id="SM00062">
    <property type="entry name" value="PBPb"/>
    <property type="match status" value="1"/>
</dbReference>
<evidence type="ECO:0000256" key="4">
    <source>
        <dbReference type="RuleBase" id="RU003744"/>
    </source>
</evidence>
<feature type="domain" description="Solute-binding protein family 3/N-terminal" evidence="5">
    <location>
        <begin position="43"/>
        <end position="271"/>
    </location>
</feature>
<dbReference type="EMBL" id="AZFW01000032">
    <property type="protein sequence ID" value="KRM28489.1"/>
    <property type="molecule type" value="Genomic_DNA"/>
</dbReference>
<keyword evidence="3" id="KW-0732">Signal</keyword>
<dbReference type="Proteomes" id="UP000050949">
    <property type="component" value="Unassembled WGS sequence"/>
</dbReference>
<dbReference type="PATRIC" id="fig|1122147.4.peg.2023"/>
<comment type="subcellular location">
    <subcellularLocation>
        <location evidence="1">Cell envelope</location>
    </subcellularLocation>
</comment>
<dbReference type="OrthoDB" id="9775197at2"/>
<evidence type="ECO:0000313" key="7">
    <source>
        <dbReference type="Proteomes" id="UP000050949"/>
    </source>
</evidence>
<comment type="similarity">
    <text evidence="2 4">Belongs to the bacterial solute-binding protein 3 family.</text>
</comment>
<dbReference type="SUPFAM" id="SSF53850">
    <property type="entry name" value="Periplasmic binding protein-like II"/>
    <property type="match status" value="1"/>
</dbReference>
<dbReference type="PANTHER" id="PTHR35936">
    <property type="entry name" value="MEMBRANE-BOUND LYTIC MUREIN TRANSGLYCOSYLASE F"/>
    <property type="match status" value="1"/>
</dbReference>
<dbReference type="GO" id="GO:0030313">
    <property type="term" value="C:cell envelope"/>
    <property type="evidence" value="ECO:0007669"/>
    <property type="project" value="UniProtKB-SubCell"/>
</dbReference>
<evidence type="ECO:0000256" key="1">
    <source>
        <dbReference type="ARBA" id="ARBA00004196"/>
    </source>
</evidence>
<dbReference type="PROSITE" id="PS01039">
    <property type="entry name" value="SBP_BACTERIAL_3"/>
    <property type="match status" value="1"/>
</dbReference>
<evidence type="ECO:0000256" key="2">
    <source>
        <dbReference type="ARBA" id="ARBA00010333"/>
    </source>
</evidence>
<accession>A0A0R1XL46</accession>
<dbReference type="CDD" id="cd00996">
    <property type="entry name" value="PBP2_AatB_like"/>
    <property type="match status" value="1"/>
</dbReference>